<name>X1NMB7_9ZZZZ</name>
<reference evidence="6" key="1">
    <citation type="journal article" date="2014" name="Front. Microbiol.">
        <title>High frequency of phylogenetically diverse reductive dehalogenase-homologous genes in deep subseafloor sedimentary metagenomes.</title>
        <authorList>
            <person name="Kawai M."/>
            <person name="Futagami T."/>
            <person name="Toyoda A."/>
            <person name="Takaki Y."/>
            <person name="Nishi S."/>
            <person name="Hori S."/>
            <person name="Arai W."/>
            <person name="Tsubouchi T."/>
            <person name="Morono Y."/>
            <person name="Uchiyama I."/>
            <person name="Ito T."/>
            <person name="Fujiyama A."/>
            <person name="Inagaki F."/>
            <person name="Takami H."/>
        </authorList>
    </citation>
    <scope>NUCLEOTIDE SEQUENCE</scope>
    <source>
        <strain evidence="6">Expedition CK06-06</strain>
    </source>
</reference>
<feature type="transmembrane region" description="Helical" evidence="5">
    <location>
        <begin position="82"/>
        <end position="101"/>
    </location>
</feature>
<feature type="non-terminal residue" evidence="6">
    <location>
        <position position="197"/>
    </location>
</feature>
<accession>X1NMB7</accession>
<sequence length="197" mass="21920">MSTVKRVRKNIFALSLGSLSKVLTVLLLIFCANMLKGENWGILAAALALTEIFSVVADLGLSSLTIREVARDRNQAGRYLTNVVFLKIFLGLITFISIVIVTNLGNKAHLELMVIYILTFRIILYSLGKFLESLFQAFEKMEYSAFVSTLERATAFFLGYLALRSGMGLMGVAWAIFIGSAFYLLVTILIVIKKFVK</sequence>
<dbReference type="PANTHER" id="PTHR43424:SF1">
    <property type="entry name" value="LOCUS PUTATIVE PROTEIN 1-RELATED"/>
    <property type="match status" value="1"/>
</dbReference>
<feature type="transmembrane region" description="Helical" evidence="5">
    <location>
        <begin position="143"/>
        <end position="163"/>
    </location>
</feature>
<protein>
    <recommendedName>
        <fullName evidence="7">Polysaccharide biosynthesis protein C-terminal domain-containing protein</fullName>
    </recommendedName>
</protein>
<dbReference type="InterPro" id="IPR002797">
    <property type="entry name" value="Polysacc_synth"/>
</dbReference>
<dbReference type="PANTHER" id="PTHR43424">
    <property type="entry name" value="LOCUS PUTATIVE PROTEIN 1-RELATED"/>
    <property type="match status" value="1"/>
</dbReference>
<dbReference type="Pfam" id="PF01943">
    <property type="entry name" value="Polysacc_synt"/>
    <property type="match status" value="1"/>
</dbReference>
<evidence type="ECO:0000256" key="5">
    <source>
        <dbReference type="SAM" id="Phobius"/>
    </source>
</evidence>
<proteinExistence type="predicted"/>
<evidence type="ECO:0008006" key="7">
    <source>
        <dbReference type="Google" id="ProtNLM"/>
    </source>
</evidence>
<feature type="transmembrane region" description="Helical" evidence="5">
    <location>
        <begin position="113"/>
        <end position="131"/>
    </location>
</feature>
<evidence type="ECO:0000256" key="3">
    <source>
        <dbReference type="ARBA" id="ARBA00022989"/>
    </source>
</evidence>
<dbReference type="AlphaFoldDB" id="X1NMB7"/>
<keyword evidence="3 5" id="KW-1133">Transmembrane helix</keyword>
<organism evidence="6">
    <name type="scientific">marine sediment metagenome</name>
    <dbReference type="NCBI Taxonomy" id="412755"/>
    <lineage>
        <taxon>unclassified sequences</taxon>
        <taxon>metagenomes</taxon>
        <taxon>ecological metagenomes</taxon>
    </lineage>
</organism>
<feature type="transmembrane region" description="Helical" evidence="5">
    <location>
        <begin position="12"/>
        <end position="35"/>
    </location>
</feature>
<evidence type="ECO:0000256" key="1">
    <source>
        <dbReference type="ARBA" id="ARBA00004141"/>
    </source>
</evidence>
<evidence type="ECO:0000256" key="4">
    <source>
        <dbReference type="ARBA" id="ARBA00023136"/>
    </source>
</evidence>
<dbReference type="EMBL" id="BARV01019754">
    <property type="protein sequence ID" value="GAI19824.1"/>
    <property type="molecule type" value="Genomic_DNA"/>
</dbReference>
<evidence type="ECO:0000313" key="6">
    <source>
        <dbReference type="EMBL" id="GAI19824.1"/>
    </source>
</evidence>
<dbReference type="GO" id="GO:0016020">
    <property type="term" value="C:membrane"/>
    <property type="evidence" value="ECO:0007669"/>
    <property type="project" value="UniProtKB-SubCell"/>
</dbReference>
<comment type="subcellular location">
    <subcellularLocation>
        <location evidence="1">Membrane</location>
        <topology evidence="1">Multi-pass membrane protein</topology>
    </subcellularLocation>
</comment>
<comment type="caution">
    <text evidence="6">The sequence shown here is derived from an EMBL/GenBank/DDBJ whole genome shotgun (WGS) entry which is preliminary data.</text>
</comment>
<feature type="transmembrane region" description="Helical" evidence="5">
    <location>
        <begin position="41"/>
        <end position="61"/>
    </location>
</feature>
<evidence type="ECO:0000256" key="2">
    <source>
        <dbReference type="ARBA" id="ARBA00022692"/>
    </source>
</evidence>
<dbReference type="InterPro" id="IPR052556">
    <property type="entry name" value="PolySynth_Transporter"/>
</dbReference>
<keyword evidence="4 5" id="KW-0472">Membrane</keyword>
<keyword evidence="2 5" id="KW-0812">Transmembrane</keyword>
<feature type="transmembrane region" description="Helical" evidence="5">
    <location>
        <begin position="169"/>
        <end position="192"/>
    </location>
</feature>
<gene>
    <name evidence="6" type="ORF">S06H3_33130</name>
</gene>